<dbReference type="GO" id="GO:0035312">
    <property type="term" value="F:5'-3' DNA exonuclease activity"/>
    <property type="evidence" value="ECO:0007669"/>
    <property type="project" value="TreeGrafter"/>
</dbReference>
<dbReference type="AlphaFoldDB" id="I0WB09"/>
<dbReference type="InterPro" id="IPR003141">
    <property type="entry name" value="Pol/His_phosphatase_N"/>
</dbReference>
<dbReference type="Proteomes" id="UP000005938">
    <property type="component" value="Unassembled WGS sequence"/>
</dbReference>
<gene>
    <name evidence="2" type="ORF">W5A_10562</name>
</gene>
<name>I0WB09_9FLAO</name>
<evidence type="ECO:0000259" key="1">
    <source>
        <dbReference type="SMART" id="SM00481"/>
    </source>
</evidence>
<dbReference type="Pfam" id="PF16392">
    <property type="entry name" value="DUF5001"/>
    <property type="match status" value="1"/>
</dbReference>
<dbReference type="eggNOG" id="COG0613">
    <property type="taxonomic scope" value="Bacteria"/>
</dbReference>
<reference evidence="2 3" key="1">
    <citation type="journal article" date="2012" name="J. Bacteriol.">
        <title>Genome Sequence of the Halotolerant Bacterium Imtechella halotolerans K1T.</title>
        <authorList>
            <person name="Kumar S."/>
            <person name="Vikram S."/>
            <person name="Subramanian S."/>
            <person name="Raghava G.P."/>
            <person name="Pinnaka A.K."/>
        </authorList>
    </citation>
    <scope>NUCLEOTIDE SEQUENCE [LARGE SCALE GENOMIC DNA]</scope>
    <source>
        <strain evidence="2 3">K1</strain>
    </source>
</reference>
<dbReference type="InterPro" id="IPR032165">
    <property type="entry name" value="DUF5001"/>
</dbReference>
<feature type="domain" description="Polymerase/histidinol phosphatase N-terminal" evidence="1">
    <location>
        <begin position="45"/>
        <end position="125"/>
    </location>
</feature>
<proteinExistence type="predicted"/>
<dbReference type="PANTHER" id="PTHR42924:SF3">
    <property type="entry name" value="POLYMERASE_HISTIDINOL PHOSPHATASE N-TERMINAL DOMAIN-CONTAINING PROTEIN"/>
    <property type="match status" value="1"/>
</dbReference>
<dbReference type="RefSeq" id="WP_008240329.1">
    <property type="nucleotide sequence ID" value="NZ_AJJU01000020.1"/>
</dbReference>
<dbReference type="PANTHER" id="PTHR42924">
    <property type="entry name" value="EXONUCLEASE"/>
    <property type="match status" value="1"/>
</dbReference>
<evidence type="ECO:0000313" key="3">
    <source>
        <dbReference type="Proteomes" id="UP000005938"/>
    </source>
</evidence>
<comment type="caution">
    <text evidence="2">The sequence shown here is derived from an EMBL/GenBank/DDBJ whole genome shotgun (WGS) entry which is preliminary data.</text>
</comment>
<keyword evidence="3" id="KW-1185">Reference proteome</keyword>
<sequence length="393" mass="45526">MKVNSTNGIFKLVALVVVLLGYMANAQVRKEVKIPDLPGYKTLKGDFHVHTVYSDGRVWPDIRIQEAWHDGLDVIALTDHINYKGPVLKKAMKFEDENLPHKDAEVIAERLGITLIRGLEINEPGQLYGHFNILFLKDINELKPVQGDLIQAFKKAKKQGAFIQLNHPLDGQGKDPHWREFHQKMFDENLLDGLEIFNNKMLHKNAIPWAVDHNLSITSSSDIHYLVGLSHYEWHRPMTLLFAKENSEESIKEALFERRSAVYYADTIMGYEKHLKPLFTESVQVIEPSNIVYRKKRYTHLKNKTDLRFVLEKVREDKGVEMPETIVLLPNQTNLIEISIKDMKAIDKKSFHATYKVLNFKTLQGESIEIEFDFNKDKKDVELRRPITLDDSE</sequence>
<dbReference type="Pfam" id="PF02811">
    <property type="entry name" value="PHP"/>
    <property type="match status" value="1"/>
</dbReference>
<dbReference type="Gene3D" id="3.20.20.140">
    <property type="entry name" value="Metal-dependent hydrolases"/>
    <property type="match status" value="1"/>
</dbReference>
<dbReference type="Gene3D" id="2.60.40.3090">
    <property type="match status" value="1"/>
</dbReference>
<dbReference type="GO" id="GO:0004534">
    <property type="term" value="F:5'-3' RNA exonuclease activity"/>
    <property type="evidence" value="ECO:0007669"/>
    <property type="project" value="TreeGrafter"/>
</dbReference>
<dbReference type="InterPro" id="IPR016195">
    <property type="entry name" value="Pol/histidinol_Pase-like"/>
</dbReference>
<dbReference type="PATRIC" id="fig|946077.3.peg.2132"/>
<dbReference type="SMART" id="SM00481">
    <property type="entry name" value="POLIIIAc"/>
    <property type="match status" value="1"/>
</dbReference>
<protein>
    <recommendedName>
        <fullName evidence="1">Polymerase/histidinol phosphatase N-terminal domain-containing protein</fullName>
    </recommendedName>
</protein>
<dbReference type="OrthoDB" id="9804333at2"/>
<accession>I0WB09</accession>
<evidence type="ECO:0000313" key="2">
    <source>
        <dbReference type="EMBL" id="EID73575.1"/>
    </source>
</evidence>
<organism evidence="2 3">
    <name type="scientific">Imtechella halotolerans K1</name>
    <dbReference type="NCBI Taxonomy" id="946077"/>
    <lineage>
        <taxon>Bacteria</taxon>
        <taxon>Pseudomonadati</taxon>
        <taxon>Bacteroidota</taxon>
        <taxon>Flavobacteriia</taxon>
        <taxon>Flavobacteriales</taxon>
        <taxon>Flavobacteriaceae</taxon>
        <taxon>Imtechella</taxon>
    </lineage>
</organism>
<dbReference type="InterPro" id="IPR004013">
    <property type="entry name" value="PHP_dom"/>
</dbReference>
<dbReference type="InterPro" id="IPR052018">
    <property type="entry name" value="PHP_domain"/>
</dbReference>
<dbReference type="SUPFAM" id="SSF89550">
    <property type="entry name" value="PHP domain-like"/>
    <property type="match status" value="1"/>
</dbReference>
<dbReference type="STRING" id="946077.W5A_10562"/>
<dbReference type="EMBL" id="AJJU01000020">
    <property type="protein sequence ID" value="EID73575.1"/>
    <property type="molecule type" value="Genomic_DNA"/>
</dbReference>